<dbReference type="PROSITE" id="PS50158">
    <property type="entry name" value="ZF_CCHC"/>
    <property type="match status" value="1"/>
</dbReference>
<evidence type="ECO:0000259" key="3">
    <source>
        <dbReference type="PROSITE" id="PS50158"/>
    </source>
</evidence>
<dbReference type="GO" id="GO:0008270">
    <property type="term" value="F:zinc ion binding"/>
    <property type="evidence" value="ECO:0007669"/>
    <property type="project" value="UniProtKB-KW"/>
</dbReference>
<feature type="domain" description="CCHC-type" evidence="3">
    <location>
        <begin position="27"/>
        <end position="42"/>
    </location>
</feature>
<feature type="compositionally biased region" description="Polar residues" evidence="2">
    <location>
        <begin position="48"/>
        <end position="57"/>
    </location>
</feature>
<reference evidence="4" key="1">
    <citation type="submission" date="2022-08" db="EMBL/GenBank/DDBJ databases">
        <authorList>
            <person name="Gutierrez-Valencia J."/>
        </authorList>
    </citation>
    <scope>NUCLEOTIDE SEQUENCE</scope>
</reference>
<dbReference type="GO" id="GO:0003676">
    <property type="term" value="F:nucleic acid binding"/>
    <property type="evidence" value="ECO:0007669"/>
    <property type="project" value="InterPro"/>
</dbReference>
<dbReference type="Pfam" id="PF14392">
    <property type="entry name" value="zf-CCHC_4"/>
    <property type="match status" value="1"/>
</dbReference>
<gene>
    <name evidence="4" type="ORF">LITE_LOCUS49597</name>
</gene>
<dbReference type="EMBL" id="CAMGYJ010000011">
    <property type="protein sequence ID" value="CAI0560220.1"/>
    <property type="molecule type" value="Genomic_DNA"/>
</dbReference>
<evidence type="ECO:0000256" key="1">
    <source>
        <dbReference type="PROSITE-ProRule" id="PRU00047"/>
    </source>
</evidence>
<feature type="region of interest" description="Disordered" evidence="2">
    <location>
        <begin position="43"/>
        <end position="150"/>
    </location>
</feature>
<dbReference type="AlphaFoldDB" id="A0AAV0RRP1"/>
<keyword evidence="1" id="KW-0479">Metal-binding</keyword>
<keyword evidence="1" id="KW-0862">Zinc</keyword>
<dbReference type="InterPro" id="IPR025836">
    <property type="entry name" value="Zn_knuckle_CX2CX4HX4C"/>
</dbReference>
<evidence type="ECO:0000256" key="2">
    <source>
        <dbReference type="SAM" id="MobiDB-lite"/>
    </source>
</evidence>
<dbReference type="Proteomes" id="UP001154282">
    <property type="component" value="Unassembled WGS sequence"/>
</dbReference>
<dbReference type="PANTHER" id="PTHR31286:SF99">
    <property type="entry name" value="DUF4283 DOMAIN-CONTAINING PROTEIN"/>
    <property type="match status" value="1"/>
</dbReference>
<dbReference type="SUPFAM" id="SSF57756">
    <property type="entry name" value="Retrovirus zinc finger-like domains"/>
    <property type="match status" value="1"/>
</dbReference>
<dbReference type="InterPro" id="IPR036875">
    <property type="entry name" value="Znf_CCHC_sf"/>
</dbReference>
<comment type="caution">
    <text evidence="4">The sequence shown here is derived from an EMBL/GenBank/DDBJ whole genome shotgun (WGS) entry which is preliminary data.</text>
</comment>
<feature type="compositionally biased region" description="Polar residues" evidence="2">
    <location>
        <begin position="88"/>
        <end position="104"/>
    </location>
</feature>
<keyword evidence="5" id="KW-1185">Reference proteome</keyword>
<dbReference type="PANTHER" id="PTHR31286">
    <property type="entry name" value="GLYCINE-RICH CELL WALL STRUCTURAL PROTEIN 1.8-LIKE"/>
    <property type="match status" value="1"/>
</dbReference>
<sequence>MTKPLKTRIRLDEFWQQVVYENLPEICFKCGRIGHSEAACPKLHNPPASLSQANVSDLPQVPEDSPPEPPVGYGPRMQVIRKSRSQNRKGQTNHGSAQGNQTGRSYEAGKAPLKMGKKSKDEQGNSVFLKVRKGKEELKGDPKKGKATLQ</sequence>
<organism evidence="4 5">
    <name type="scientific">Linum tenue</name>
    <dbReference type="NCBI Taxonomy" id="586396"/>
    <lineage>
        <taxon>Eukaryota</taxon>
        <taxon>Viridiplantae</taxon>
        <taxon>Streptophyta</taxon>
        <taxon>Embryophyta</taxon>
        <taxon>Tracheophyta</taxon>
        <taxon>Spermatophyta</taxon>
        <taxon>Magnoliopsida</taxon>
        <taxon>eudicotyledons</taxon>
        <taxon>Gunneridae</taxon>
        <taxon>Pentapetalae</taxon>
        <taxon>rosids</taxon>
        <taxon>fabids</taxon>
        <taxon>Malpighiales</taxon>
        <taxon>Linaceae</taxon>
        <taxon>Linum</taxon>
    </lineage>
</organism>
<proteinExistence type="predicted"/>
<dbReference type="InterPro" id="IPR001878">
    <property type="entry name" value="Znf_CCHC"/>
</dbReference>
<evidence type="ECO:0000313" key="5">
    <source>
        <dbReference type="Proteomes" id="UP001154282"/>
    </source>
</evidence>
<name>A0AAV0RRP1_9ROSI</name>
<dbReference type="InterPro" id="IPR040256">
    <property type="entry name" value="At4g02000-like"/>
</dbReference>
<protein>
    <recommendedName>
        <fullName evidence="3">CCHC-type domain-containing protein</fullName>
    </recommendedName>
</protein>
<accession>A0AAV0RRP1</accession>
<evidence type="ECO:0000313" key="4">
    <source>
        <dbReference type="EMBL" id="CAI0560220.1"/>
    </source>
</evidence>
<keyword evidence="1" id="KW-0863">Zinc-finger</keyword>
<feature type="compositionally biased region" description="Basic and acidic residues" evidence="2">
    <location>
        <begin position="134"/>
        <end position="144"/>
    </location>
</feature>